<evidence type="ECO:0000256" key="1">
    <source>
        <dbReference type="SAM" id="Coils"/>
    </source>
</evidence>
<feature type="coiled-coil region" evidence="1">
    <location>
        <begin position="17"/>
        <end position="44"/>
    </location>
</feature>
<comment type="caution">
    <text evidence="3">The sequence shown here is derived from an EMBL/GenBank/DDBJ whole genome shotgun (WGS) entry which is preliminary data.</text>
</comment>
<proteinExistence type="predicted"/>
<feature type="region of interest" description="Disordered" evidence="2">
    <location>
        <begin position="59"/>
        <end position="98"/>
    </location>
</feature>
<dbReference type="AlphaFoldDB" id="A0A9P5NT91"/>
<evidence type="ECO:0000256" key="2">
    <source>
        <dbReference type="SAM" id="MobiDB-lite"/>
    </source>
</evidence>
<dbReference type="Proteomes" id="UP000724874">
    <property type="component" value="Unassembled WGS sequence"/>
</dbReference>
<organism evidence="3 4">
    <name type="scientific">Gymnopilus junonius</name>
    <name type="common">Spectacular rustgill mushroom</name>
    <name type="synonym">Gymnopilus spectabilis subsp. junonius</name>
    <dbReference type="NCBI Taxonomy" id="109634"/>
    <lineage>
        <taxon>Eukaryota</taxon>
        <taxon>Fungi</taxon>
        <taxon>Dikarya</taxon>
        <taxon>Basidiomycota</taxon>
        <taxon>Agaricomycotina</taxon>
        <taxon>Agaricomycetes</taxon>
        <taxon>Agaricomycetidae</taxon>
        <taxon>Agaricales</taxon>
        <taxon>Agaricineae</taxon>
        <taxon>Hymenogastraceae</taxon>
        <taxon>Gymnopilus</taxon>
    </lineage>
</organism>
<name>A0A9P5NT91_GYMJU</name>
<keyword evidence="1" id="KW-0175">Coiled coil</keyword>
<gene>
    <name evidence="3" type="ORF">CPB84DRAFT_1772968</name>
</gene>
<evidence type="ECO:0000313" key="3">
    <source>
        <dbReference type="EMBL" id="KAF8904410.1"/>
    </source>
</evidence>
<dbReference type="EMBL" id="JADNYJ010000026">
    <property type="protein sequence ID" value="KAF8904410.1"/>
    <property type="molecule type" value="Genomic_DNA"/>
</dbReference>
<accession>A0A9P5NT91</accession>
<protein>
    <submittedName>
        <fullName evidence="3">Uncharacterized protein</fullName>
    </submittedName>
</protein>
<sequence length="98" mass="11450">MKEATAINVQLHVEHFKQELSREVMAMTEEVGRLHREKQAVENQISDLFAFYSKHKQPDMPLQTIKSNTGVPPRHMQDKPRASIPRSHQRLVPYPHQN</sequence>
<keyword evidence="4" id="KW-1185">Reference proteome</keyword>
<evidence type="ECO:0000313" key="4">
    <source>
        <dbReference type="Proteomes" id="UP000724874"/>
    </source>
</evidence>
<reference evidence="3" key="1">
    <citation type="submission" date="2020-11" db="EMBL/GenBank/DDBJ databases">
        <authorList>
            <consortium name="DOE Joint Genome Institute"/>
            <person name="Ahrendt S."/>
            <person name="Riley R."/>
            <person name="Andreopoulos W."/>
            <person name="LaButti K."/>
            <person name="Pangilinan J."/>
            <person name="Ruiz-duenas F.J."/>
            <person name="Barrasa J.M."/>
            <person name="Sanchez-Garcia M."/>
            <person name="Camarero S."/>
            <person name="Miyauchi S."/>
            <person name="Serrano A."/>
            <person name="Linde D."/>
            <person name="Babiker R."/>
            <person name="Drula E."/>
            <person name="Ayuso-Fernandez I."/>
            <person name="Pacheco R."/>
            <person name="Padilla G."/>
            <person name="Ferreira P."/>
            <person name="Barriuso J."/>
            <person name="Kellner H."/>
            <person name="Castanera R."/>
            <person name="Alfaro M."/>
            <person name="Ramirez L."/>
            <person name="Pisabarro A.G."/>
            <person name="Kuo A."/>
            <person name="Tritt A."/>
            <person name="Lipzen A."/>
            <person name="He G."/>
            <person name="Yan M."/>
            <person name="Ng V."/>
            <person name="Cullen D."/>
            <person name="Martin F."/>
            <person name="Rosso M.-N."/>
            <person name="Henrissat B."/>
            <person name="Hibbett D."/>
            <person name="Martinez A.T."/>
            <person name="Grigoriev I.V."/>
        </authorList>
    </citation>
    <scope>NUCLEOTIDE SEQUENCE</scope>
    <source>
        <strain evidence="3">AH 44721</strain>
    </source>
</reference>
<dbReference type="OrthoDB" id="2261329at2759"/>